<dbReference type="GO" id="GO:0005634">
    <property type="term" value="C:nucleus"/>
    <property type="evidence" value="ECO:0007669"/>
    <property type="project" value="TreeGrafter"/>
</dbReference>
<dbReference type="SUPFAM" id="SSF56219">
    <property type="entry name" value="DNase I-like"/>
    <property type="match status" value="1"/>
</dbReference>
<dbReference type="EC" id="3.1.-.-" evidence="8"/>
<feature type="binding site" evidence="6">
    <location>
        <position position="366"/>
    </location>
    <ligand>
        <name>Mg(2+)</name>
        <dbReference type="ChEBI" id="CHEBI:18420"/>
        <label>1</label>
    </ligand>
</feature>
<keyword evidence="3 6" id="KW-0479">Metal-binding</keyword>
<dbReference type="PROSITE" id="PS00727">
    <property type="entry name" value="AP_NUCLEASE_F1_2"/>
    <property type="match status" value="1"/>
</dbReference>
<evidence type="ECO:0000256" key="1">
    <source>
        <dbReference type="ARBA" id="ARBA00001936"/>
    </source>
</evidence>
<dbReference type="GO" id="GO:0003677">
    <property type="term" value="F:DNA binding"/>
    <property type="evidence" value="ECO:0007669"/>
    <property type="project" value="InterPro"/>
</dbReference>
<feature type="binding site" evidence="6">
    <location>
        <position position="264"/>
    </location>
    <ligand>
        <name>Mg(2+)</name>
        <dbReference type="ChEBI" id="CHEBI:18420"/>
        <label>1</label>
    </ligand>
</feature>
<feature type="site" description="Important for catalytic activity" evidence="7">
    <location>
        <position position="338"/>
    </location>
</feature>
<keyword evidence="12" id="KW-1185">Reference proteome</keyword>
<dbReference type="STRING" id="946362.F2UGT3"/>
<feature type="compositionally biased region" description="Basic and acidic residues" evidence="9">
    <location>
        <begin position="92"/>
        <end position="109"/>
    </location>
</feature>
<dbReference type="InterPro" id="IPR005135">
    <property type="entry name" value="Endo/exonuclease/phosphatase"/>
</dbReference>
<evidence type="ECO:0000256" key="5">
    <source>
        <dbReference type="ARBA" id="ARBA00022842"/>
    </source>
</evidence>
<reference evidence="11" key="1">
    <citation type="submission" date="2009-08" db="EMBL/GenBank/DDBJ databases">
        <title>Annotation of Salpingoeca rosetta.</title>
        <authorList>
            <consortium name="The Broad Institute Genome Sequencing Platform"/>
            <person name="Russ C."/>
            <person name="Cuomo C."/>
            <person name="Burger G."/>
            <person name="Gray M.W."/>
            <person name="Holland P.W.H."/>
            <person name="King N."/>
            <person name="Lang F.B.F."/>
            <person name="Roger A.J."/>
            <person name="Ruiz-Trillo I."/>
            <person name="Young S.K."/>
            <person name="Zeng Q."/>
            <person name="Gargeya S."/>
            <person name="Alvarado L."/>
            <person name="Berlin A."/>
            <person name="Chapman S.B."/>
            <person name="Chen Z."/>
            <person name="Freedman E."/>
            <person name="Gellesch M."/>
            <person name="Goldberg J."/>
            <person name="Griggs A."/>
            <person name="Gujja S."/>
            <person name="Heilman E."/>
            <person name="Heiman D."/>
            <person name="Howarth C."/>
            <person name="Mehta T."/>
            <person name="Neiman D."/>
            <person name="Pearson M."/>
            <person name="Roberts A."/>
            <person name="Saif S."/>
            <person name="Shea T."/>
            <person name="Shenoy N."/>
            <person name="Sisk P."/>
            <person name="Stolte C."/>
            <person name="Sykes S."/>
            <person name="White J."/>
            <person name="Yandava C."/>
            <person name="Haas B."/>
            <person name="Nusbaum C."/>
            <person name="Birren B."/>
        </authorList>
    </citation>
    <scope>NUCLEOTIDE SEQUENCE [LARGE SCALE GENOMIC DNA]</scope>
    <source>
        <strain evidence="11">ATCC 50818</strain>
    </source>
</reference>
<dbReference type="InParanoid" id="F2UGT3"/>
<feature type="binding site" evidence="6">
    <location>
        <position position="367"/>
    </location>
    <ligand>
        <name>Mg(2+)</name>
        <dbReference type="ChEBI" id="CHEBI:18420"/>
        <label>1</label>
    </ligand>
</feature>
<accession>F2UGT3</accession>
<dbReference type="PROSITE" id="PS51435">
    <property type="entry name" value="AP_NUCLEASE_F1_4"/>
    <property type="match status" value="1"/>
</dbReference>
<dbReference type="AlphaFoldDB" id="F2UGT3"/>
<feature type="site" description="Transition state stabilizer" evidence="7">
    <location>
        <position position="266"/>
    </location>
</feature>
<comment type="cofactor">
    <cofactor evidence="1">
        <name>Mn(2+)</name>
        <dbReference type="ChEBI" id="CHEBI:29035"/>
    </cofactor>
</comment>
<evidence type="ECO:0000256" key="2">
    <source>
        <dbReference type="ARBA" id="ARBA00007092"/>
    </source>
</evidence>
<feature type="site" description="Interaction with DNA substrate" evidence="7">
    <location>
        <position position="367"/>
    </location>
</feature>
<feature type="domain" description="Endonuclease/exonuclease/phosphatase" evidence="10">
    <location>
        <begin position="231"/>
        <end position="367"/>
    </location>
</feature>
<evidence type="ECO:0000256" key="8">
    <source>
        <dbReference type="RuleBase" id="RU362131"/>
    </source>
</evidence>
<evidence type="ECO:0000256" key="4">
    <source>
        <dbReference type="ARBA" id="ARBA00022801"/>
    </source>
</evidence>
<evidence type="ECO:0000256" key="9">
    <source>
        <dbReference type="SAM" id="MobiDB-lite"/>
    </source>
</evidence>
<comment type="similarity">
    <text evidence="2 8">Belongs to the DNA repair enzymes AP/ExoA family.</text>
</comment>
<keyword evidence="8" id="KW-0234">DNA repair</keyword>
<proteinExistence type="inferred from homology"/>
<evidence type="ECO:0000256" key="7">
    <source>
        <dbReference type="PIRSR" id="PIRSR604808-3"/>
    </source>
</evidence>
<dbReference type="InterPro" id="IPR004808">
    <property type="entry name" value="AP_endonuc_1"/>
</dbReference>
<feature type="compositionally biased region" description="Basic and acidic residues" evidence="9">
    <location>
        <begin position="187"/>
        <end position="198"/>
    </location>
</feature>
<keyword evidence="4" id="KW-0378">Hydrolase</keyword>
<dbReference type="GO" id="GO:0008081">
    <property type="term" value="F:phosphoric diester hydrolase activity"/>
    <property type="evidence" value="ECO:0007669"/>
    <property type="project" value="TreeGrafter"/>
</dbReference>
<protein>
    <recommendedName>
        <fullName evidence="8">DNA-(apurinic or apyrimidinic site) endonuclease</fullName>
        <ecNumber evidence="8">3.1.-.-</ecNumber>
    </recommendedName>
</protein>
<dbReference type="InterPro" id="IPR020848">
    <property type="entry name" value="AP_endonuclease_F1_CS"/>
</dbReference>
<dbReference type="PANTHER" id="PTHR22748:SF6">
    <property type="entry name" value="DNA-(APURINIC OR APYRIMIDINIC SITE) ENDONUCLEASE"/>
    <property type="match status" value="1"/>
</dbReference>
<dbReference type="RefSeq" id="XP_004991754.1">
    <property type="nucleotide sequence ID" value="XM_004991697.1"/>
</dbReference>
<dbReference type="Pfam" id="PF03372">
    <property type="entry name" value="Exo_endo_phos"/>
    <property type="match status" value="1"/>
</dbReference>
<dbReference type="InterPro" id="IPR036691">
    <property type="entry name" value="Endo/exonu/phosph_ase_sf"/>
</dbReference>
<dbReference type="Proteomes" id="UP000007799">
    <property type="component" value="Unassembled WGS sequence"/>
</dbReference>
<dbReference type="Gene3D" id="3.60.10.10">
    <property type="entry name" value="Endonuclease/exonuclease/phosphatase"/>
    <property type="match status" value="2"/>
</dbReference>
<evidence type="ECO:0000259" key="10">
    <source>
        <dbReference type="Pfam" id="PF03372"/>
    </source>
</evidence>
<dbReference type="eggNOG" id="KOG1294">
    <property type="taxonomic scope" value="Eukaryota"/>
</dbReference>
<feature type="compositionally biased region" description="Low complexity" evidence="9">
    <location>
        <begin position="60"/>
        <end position="78"/>
    </location>
</feature>
<dbReference type="KEGG" id="sre:PTSG_07951"/>
<keyword evidence="8" id="KW-0227">DNA damage</keyword>
<dbReference type="OrthoDB" id="498125at2759"/>
<comment type="cofactor">
    <cofactor evidence="6 8">
        <name>Mg(2+)</name>
        <dbReference type="ChEBI" id="CHEBI:18420"/>
    </cofactor>
    <cofactor evidence="6 8">
        <name>Mn(2+)</name>
        <dbReference type="ChEBI" id="CHEBI:29035"/>
    </cofactor>
    <text evidence="6 8">Probably binds two magnesium or manganese ions per subunit.</text>
</comment>
<evidence type="ECO:0000256" key="6">
    <source>
        <dbReference type="PIRSR" id="PIRSR604808-2"/>
    </source>
</evidence>
<gene>
    <name evidence="11" type="ORF">PTSG_07951</name>
</gene>
<dbReference type="GeneID" id="16072314"/>
<feature type="compositionally biased region" description="Polar residues" evidence="9">
    <location>
        <begin position="155"/>
        <end position="167"/>
    </location>
</feature>
<sequence length="377" mass="42000">MQRAVRGAVRRLATSGVVKRTATAGAAAGAAGAVQRGRAVQLYQWPVHRTAAGAQLLGYHQHQQQRQQQRHNSSSSNSIIITMPRRSARVAAKQDEAESKKQQQEHEAAAEQDQQEQAVQQQQEEEDAGETNAPKRAKKATLKKEKAVKGKKSSRSASTKQASDGTPQQKKKQSLKKAASAGVPREPTQRPKPLDTKHKPVKILSWNVNGLRAVVRNSLNHLQELVDVSIGLTRLDYRVEEWNQDLLAYVQALEKTKPVLITGDLNVAHLDEDIYNYDAKHIAKVAGCTPREREGFTQFLNEGFVDTFRHLHGNVKGNFTYWSARTHGREHDKGLRLDYFVCSKRMTESLPKVHDSYQLHKVLGSDHCPVGAVVQTA</sequence>
<evidence type="ECO:0000313" key="11">
    <source>
        <dbReference type="EMBL" id="EGD75833.1"/>
    </source>
</evidence>
<feature type="compositionally biased region" description="Low complexity" evidence="9">
    <location>
        <begin position="111"/>
        <end position="122"/>
    </location>
</feature>
<evidence type="ECO:0000313" key="12">
    <source>
        <dbReference type="Proteomes" id="UP000007799"/>
    </source>
</evidence>
<dbReference type="EMBL" id="GL832973">
    <property type="protein sequence ID" value="EGD75833.1"/>
    <property type="molecule type" value="Genomic_DNA"/>
</dbReference>
<keyword evidence="6" id="KW-0464">Manganese</keyword>
<organism evidence="12">
    <name type="scientific">Salpingoeca rosetta (strain ATCC 50818 / BSB-021)</name>
    <dbReference type="NCBI Taxonomy" id="946362"/>
    <lineage>
        <taxon>Eukaryota</taxon>
        <taxon>Choanoflagellata</taxon>
        <taxon>Craspedida</taxon>
        <taxon>Salpingoecidae</taxon>
        <taxon>Salpingoeca</taxon>
    </lineage>
</organism>
<feature type="binding site" evidence="6">
    <location>
        <position position="266"/>
    </location>
    <ligand>
        <name>Mg(2+)</name>
        <dbReference type="ChEBI" id="CHEBI:18420"/>
        <label>1</label>
    </ligand>
</feature>
<keyword evidence="5 6" id="KW-0460">Magnesium</keyword>
<dbReference type="GO" id="GO:0003906">
    <property type="term" value="F:DNA-(apurinic or apyrimidinic site) endonuclease activity"/>
    <property type="evidence" value="ECO:0007669"/>
    <property type="project" value="TreeGrafter"/>
</dbReference>
<name>F2UGT3_SALR5</name>
<evidence type="ECO:0000256" key="3">
    <source>
        <dbReference type="ARBA" id="ARBA00022723"/>
    </source>
</evidence>
<dbReference type="GO" id="GO:0046872">
    <property type="term" value="F:metal ion binding"/>
    <property type="evidence" value="ECO:0007669"/>
    <property type="project" value="UniProtKB-KW"/>
</dbReference>
<dbReference type="PANTHER" id="PTHR22748">
    <property type="entry name" value="AP ENDONUCLEASE"/>
    <property type="match status" value="1"/>
</dbReference>
<dbReference type="GO" id="GO:0008311">
    <property type="term" value="F:double-stranded DNA 3'-5' DNA exonuclease activity"/>
    <property type="evidence" value="ECO:0007669"/>
    <property type="project" value="TreeGrafter"/>
</dbReference>
<feature type="region of interest" description="Disordered" evidence="9">
    <location>
        <begin position="59"/>
        <end position="198"/>
    </location>
</feature>
<dbReference type="NCBIfam" id="TIGR00633">
    <property type="entry name" value="xth"/>
    <property type="match status" value="1"/>
</dbReference>
<dbReference type="GO" id="GO:0006284">
    <property type="term" value="P:base-excision repair"/>
    <property type="evidence" value="ECO:0007669"/>
    <property type="project" value="TreeGrafter"/>
</dbReference>